<evidence type="ECO:0000313" key="5">
    <source>
        <dbReference type="Proteomes" id="UP000217209"/>
    </source>
</evidence>
<name>A0A1Q2HWI5_9CORY</name>
<organism evidence="4 5">
    <name type="scientific">Corynebacterium glaucum</name>
    <dbReference type="NCBI Taxonomy" id="187491"/>
    <lineage>
        <taxon>Bacteria</taxon>
        <taxon>Bacillati</taxon>
        <taxon>Actinomycetota</taxon>
        <taxon>Actinomycetes</taxon>
        <taxon>Mycobacteriales</taxon>
        <taxon>Corynebacteriaceae</taxon>
        <taxon>Corynebacterium</taxon>
    </lineage>
</organism>
<evidence type="ECO:0000256" key="3">
    <source>
        <dbReference type="SAM" id="SignalP"/>
    </source>
</evidence>
<feature type="signal peptide" evidence="3">
    <location>
        <begin position="1"/>
        <end position="27"/>
    </location>
</feature>
<keyword evidence="2" id="KW-0472">Membrane</keyword>
<reference evidence="4 5" key="1">
    <citation type="submission" date="2016-12" db="EMBL/GenBank/DDBJ databases">
        <authorList>
            <person name="Song W.-J."/>
            <person name="Kurnit D.M."/>
        </authorList>
    </citation>
    <scope>NUCLEOTIDE SEQUENCE [LARGE SCALE GENOMIC DNA]</scope>
    <source>
        <strain evidence="4 5">DSM 30827</strain>
    </source>
</reference>
<evidence type="ECO:0000256" key="1">
    <source>
        <dbReference type="SAM" id="MobiDB-lite"/>
    </source>
</evidence>
<feature type="compositionally biased region" description="Low complexity" evidence="1">
    <location>
        <begin position="122"/>
        <end position="143"/>
    </location>
</feature>
<dbReference type="Proteomes" id="UP000217209">
    <property type="component" value="Chromosome"/>
</dbReference>
<proteinExistence type="predicted"/>
<gene>
    <name evidence="4" type="ORF">CGLAU_06150</name>
</gene>
<feature type="compositionally biased region" description="Polar residues" evidence="1">
    <location>
        <begin position="150"/>
        <end position="160"/>
    </location>
</feature>
<sequence precursor="true">MRYTTVVSACAAAAIGVLSLVPAPAAAQMPNGLDPAVVQQMLPAEITVPAGQTTTVDVGVPVSASYEADGWAVSSSGTVITVTAPDTPGATAPVTASAAGYSATVTLVAVGDVPSPAPAAPEPAKTAEPAESAEGPEESAGTAVEGAATQPRSAASPVDTSQAKRFSFDAEIHGNQIVVKVPLSRAGDLLPYANTDQSNAKVRYLDINGQVIEGVSRDIDVAGRTLTLTYPEGETPDNPFIIEVVRDDARAEFIAVLTATNAPVAQAMAGESGPYSAAASEGQGNNPDSFTGWPVVLISAGCVAAIIGMLLIRRGRKKRRLEFPAETRRRRTQ</sequence>
<accession>A0A1Q2HWI5</accession>
<feature type="transmembrane region" description="Helical" evidence="2">
    <location>
        <begin position="290"/>
        <end position="312"/>
    </location>
</feature>
<evidence type="ECO:0000256" key="2">
    <source>
        <dbReference type="SAM" id="Phobius"/>
    </source>
</evidence>
<keyword evidence="2" id="KW-1133">Transmembrane helix</keyword>
<keyword evidence="5" id="KW-1185">Reference proteome</keyword>
<evidence type="ECO:0000313" key="4">
    <source>
        <dbReference type="EMBL" id="AQQ15194.1"/>
    </source>
</evidence>
<dbReference type="AlphaFoldDB" id="A0A1Q2HWI5"/>
<dbReference type="RefSeq" id="WP_198305047.1">
    <property type="nucleotide sequence ID" value="NZ_BAAAKB010000002.1"/>
</dbReference>
<keyword evidence="3" id="KW-0732">Signal</keyword>
<feature type="chain" id="PRO_5012885269" evidence="3">
    <location>
        <begin position="28"/>
        <end position="333"/>
    </location>
</feature>
<keyword evidence="2" id="KW-0812">Transmembrane</keyword>
<protein>
    <submittedName>
        <fullName evidence="4">Uncharacterized protein</fullName>
    </submittedName>
</protein>
<dbReference type="KEGG" id="cgv:CGLAU_06150"/>
<dbReference type="EMBL" id="CP019688">
    <property type="protein sequence ID" value="AQQ15194.1"/>
    <property type="molecule type" value="Genomic_DNA"/>
</dbReference>
<feature type="region of interest" description="Disordered" evidence="1">
    <location>
        <begin position="114"/>
        <end position="160"/>
    </location>
</feature>